<gene>
    <name evidence="1" type="ORF">N7494_005226</name>
</gene>
<protein>
    <submittedName>
        <fullName evidence="1">Uncharacterized protein</fullName>
    </submittedName>
</protein>
<reference evidence="1 2" key="1">
    <citation type="journal article" date="2023" name="IMA Fungus">
        <title>Comparative genomic study of the Penicillium genus elucidates a diverse pangenome and 15 lateral gene transfer events.</title>
        <authorList>
            <person name="Petersen C."/>
            <person name="Sorensen T."/>
            <person name="Nielsen M.R."/>
            <person name="Sondergaard T.E."/>
            <person name="Sorensen J.L."/>
            <person name="Fitzpatrick D.A."/>
            <person name="Frisvad J.C."/>
            <person name="Nielsen K.L."/>
        </authorList>
    </citation>
    <scope>NUCLEOTIDE SEQUENCE [LARGE SCALE GENOMIC DNA]</scope>
    <source>
        <strain evidence="1 2">IBT 35679</strain>
    </source>
</reference>
<proteinExistence type="predicted"/>
<evidence type="ECO:0000313" key="1">
    <source>
        <dbReference type="EMBL" id="KAJ5543947.1"/>
    </source>
</evidence>
<name>A0AAD6GH85_9EURO</name>
<dbReference type="Proteomes" id="UP001220324">
    <property type="component" value="Unassembled WGS sequence"/>
</dbReference>
<accession>A0AAD6GH85</accession>
<comment type="caution">
    <text evidence="1">The sequence shown here is derived from an EMBL/GenBank/DDBJ whole genome shotgun (WGS) entry which is preliminary data.</text>
</comment>
<keyword evidence="2" id="KW-1185">Reference proteome</keyword>
<dbReference type="EMBL" id="JAQIZZ010000004">
    <property type="protein sequence ID" value="KAJ5543947.1"/>
    <property type="molecule type" value="Genomic_DNA"/>
</dbReference>
<sequence length="235" mass="26801">MDHSNRSTSRQSCPLISKADIQMLEIILRRKNHDKIYRQSTKLLITLLDSYIRSGVHHGLFEVGSDFSTESAFTGIEILIAAIESNQATVVNWLTSRIEDQNVYYRAILAIGKSQDEESEIMFLQALRRGSQSEMIFPRLVTDSLHTIVYNAAIHSNNLAQLDLSKSALDRLMRVTEHLAIKKLELLFSYSVQSFGWPGSLFELMANDGMLNELPSYLETTYLDFCGERRCYILP</sequence>
<organism evidence="1 2">
    <name type="scientific">Penicillium frequentans</name>
    <dbReference type="NCBI Taxonomy" id="3151616"/>
    <lineage>
        <taxon>Eukaryota</taxon>
        <taxon>Fungi</taxon>
        <taxon>Dikarya</taxon>
        <taxon>Ascomycota</taxon>
        <taxon>Pezizomycotina</taxon>
        <taxon>Eurotiomycetes</taxon>
        <taxon>Eurotiomycetidae</taxon>
        <taxon>Eurotiales</taxon>
        <taxon>Aspergillaceae</taxon>
        <taxon>Penicillium</taxon>
    </lineage>
</organism>
<evidence type="ECO:0000313" key="2">
    <source>
        <dbReference type="Proteomes" id="UP001220324"/>
    </source>
</evidence>
<dbReference type="AlphaFoldDB" id="A0AAD6GH85"/>